<dbReference type="Proteomes" id="UP000244224">
    <property type="component" value="Unassembled WGS sequence"/>
</dbReference>
<comment type="caution">
    <text evidence="1">The sequence shown here is derived from an EMBL/GenBank/DDBJ whole genome shotgun (WGS) entry which is preliminary data.</text>
</comment>
<sequence length="49" mass="5687">MDDSMTHIDTSKEAAKREHDKFVTRVFRDIHQIERMATEAVTTARPQEG</sequence>
<protein>
    <submittedName>
        <fullName evidence="1">Uncharacterized protein</fullName>
    </submittedName>
</protein>
<evidence type="ECO:0000313" key="1">
    <source>
        <dbReference type="EMBL" id="PTX46537.1"/>
    </source>
</evidence>
<dbReference type="AlphaFoldDB" id="A0A2T6ARU9"/>
<evidence type="ECO:0000313" key="2">
    <source>
        <dbReference type="Proteomes" id="UP000244224"/>
    </source>
</evidence>
<dbReference type="EMBL" id="QBKP01000016">
    <property type="protein sequence ID" value="PTX46537.1"/>
    <property type="molecule type" value="Genomic_DNA"/>
</dbReference>
<reference evidence="1 2" key="1">
    <citation type="submission" date="2018-04" db="EMBL/GenBank/DDBJ databases">
        <title>Genomic Encyclopedia of Archaeal and Bacterial Type Strains, Phase II (KMG-II): from individual species to whole genera.</title>
        <authorList>
            <person name="Goeker M."/>
        </authorList>
    </citation>
    <scope>NUCLEOTIDE SEQUENCE [LARGE SCALE GENOMIC DNA]</scope>
    <source>
        <strain evidence="1 2">DSM 21823</strain>
    </source>
</reference>
<accession>A0A2T6ARU9</accession>
<keyword evidence="2" id="KW-1185">Reference proteome</keyword>
<gene>
    <name evidence="1" type="ORF">C8N34_11613</name>
</gene>
<organism evidence="1 2">
    <name type="scientific">Gemmobacter caeni</name>
    <dbReference type="NCBI Taxonomy" id="589035"/>
    <lineage>
        <taxon>Bacteria</taxon>
        <taxon>Pseudomonadati</taxon>
        <taxon>Pseudomonadota</taxon>
        <taxon>Alphaproteobacteria</taxon>
        <taxon>Rhodobacterales</taxon>
        <taxon>Paracoccaceae</taxon>
        <taxon>Gemmobacter</taxon>
    </lineage>
</organism>
<proteinExistence type="predicted"/>
<name>A0A2T6ARU9_9RHOB</name>